<keyword evidence="2" id="KW-0963">Cytoplasm</keyword>
<proteinExistence type="predicted"/>
<dbReference type="SUPFAM" id="SSF48371">
    <property type="entry name" value="ARM repeat"/>
    <property type="match status" value="1"/>
</dbReference>
<protein>
    <submittedName>
        <fullName evidence="6">M4GDB protein</fullName>
    </submittedName>
</protein>
<feature type="compositionally biased region" description="Low complexity" evidence="4">
    <location>
        <begin position="196"/>
        <end position="215"/>
    </location>
</feature>
<evidence type="ECO:0000256" key="1">
    <source>
        <dbReference type="ARBA" id="ARBA00004496"/>
    </source>
</evidence>
<dbReference type="PANTHER" id="PTHR23254">
    <property type="entry name" value="EIF4G DOMAIN PROTEIN"/>
    <property type="match status" value="1"/>
</dbReference>
<evidence type="ECO:0000259" key="5">
    <source>
        <dbReference type="SMART" id="SM00543"/>
    </source>
</evidence>
<dbReference type="GO" id="GO:0005829">
    <property type="term" value="C:cytosol"/>
    <property type="evidence" value="ECO:0007669"/>
    <property type="project" value="TreeGrafter"/>
</dbReference>
<dbReference type="Gene3D" id="1.25.40.180">
    <property type="match status" value="1"/>
</dbReference>
<feature type="compositionally biased region" description="Basic and acidic residues" evidence="4">
    <location>
        <begin position="153"/>
        <end position="163"/>
    </location>
</feature>
<sequence length="529" mass="59918">PTKSATKNSAKRGDEGHHFEISATQAWFHQSRMVRATRANGALTKLFLDDRNVVNDDEKDTWRVSSVSWQTCKIYPDILTRANRKTMCMETDWCINSMRDAVPQKGNNNVATPKSKPSLEIYRPPVSWSPLGGRAEGTTANVTNLRLNVHAKEFTMKQNDSHPSKSRNNASERSSYYLQHSKSSGNIHRYLYAQQQQLQHSLQQQQQHQLPSRHSQSGHHATANSTFRQLHPLDTSASSGNILHAANRVHFNVEQNEVKTNSVKPGKLTKSHTFVSTYGLKRSKSLNSTDVLAAKALNIADASELGKFPSPVQDILLRAIEDPNLLNARTLMELVRHILDRVVENRKYAEPAAKICITIIEKETKETFLESLLNTCQQWYQDRARLLHDGTTCHRYSAFMMFLNEMYCQLKRRQLQLKTQQEGVPPGRVLLTLLWKCCQDCLQPPAINSLTETNCLFFILTCIGKDLDVELPAQLQQLLGSVRDAFLAEATTLPPVKRTLLQLIELHAAHWQLPAPAVVYYYPSNSNSK</sequence>
<dbReference type="AlphaFoldDB" id="A0A836KEH5"/>
<organism evidence="6 7">
    <name type="scientific">Acromyrmex charruanus</name>
    <dbReference type="NCBI Taxonomy" id="2715315"/>
    <lineage>
        <taxon>Eukaryota</taxon>
        <taxon>Metazoa</taxon>
        <taxon>Ecdysozoa</taxon>
        <taxon>Arthropoda</taxon>
        <taxon>Hexapoda</taxon>
        <taxon>Insecta</taxon>
        <taxon>Pterygota</taxon>
        <taxon>Neoptera</taxon>
        <taxon>Endopterygota</taxon>
        <taxon>Hymenoptera</taxon>
        <taxon>Apocrita</taxon>
        <taxon>Aculeata</taxon>
        <taxon>Formicoidea</taxon>
        <taxon>Formicidae</taxon>
        <taxon>Myrmicinae</taxon>
        <taxon>Acromyrmex</taxon>
    </lineage>
</organism>
<evidence type="ECO:0000313" key="7">
    <source>
        <dbReference type="Proteomes" id="UP000669903"/>
    </source>
</evidence>
<dbReference type="InterPro" id="IPR016024">
    <property type="entry name" value="ARM-type_fold"/>
</dbReference>
<feature type="domain" description="MIF4G" evidence="5">
    <location>
        <begin position="295"/>
        <end position="510"/>
    </location>
</feature>
<dbReference type="SMART" id="SM00543">
    <property type="entry name" value="MIF4G"/>
    <property type="match status" value="1"/>
</dbReference>
<dbReference type="InterPro" id="IPR003890">
    <property type="entry name" value="MIF4G-like_typ-3"/>
</dbReference>
<keyword evidence="7" id="KW-1185">Reference proteome</keyword>
<dbReference type="InterPro" id="IPR051367">
    <property type="entry name" value="mRNA_TranslReg/HistoneTransl"/>
</dbReference>
<feature type="non-terminal residue" evidence="6">
    <location>
        <position position="529"/>
    </location>
</feature>
<dbReference type="Proteomes" id="UP000669903">
    <property type="component" value="Unassembled WGS sequence"/>
</dbReference>
<feature type="non-terminal residue" evidence="6">
    <location>
        <position position="1"/>
    </location>
</feature>
<comment type="caution">
    <text evidence="6">The sequence shown here is derived from an EMBL/GenBank/DDBJ whole genome shotgun (WGS) entry which is preliminary data.</text>
</comment>
<evidence type="ECO:0000256" key="4">
    <source>
        <dbReference type="SAM" id="MobiDB-lite"/>
    </source>
</evidence>
<accession>A0A836KEH5</accession>
<dbReference type="GO" id="GO:0008494">
    <property type="term" value="F:translation activator activity"/>
    <property type="evidence" value="ECO:0007669"/>
    <property type="project" value="TreeGrafter"/>
</dbReference>
<dbReference type="Pfam" id="PF02854">
    <property type="entry name" value="MIF4G"/>
    <property type="match status" value="1"/>
</dbReference>
<gene>
    <name evidence="6" type="primary">Mif4gdb</name>
    <name evidence="6" type="ORF">G6Z76_0008890</name>
</gene>
<dbReference type="FunFam" id="1.25.40.180:FF:000039">
    <property type="entry name" value="Uncharacterized protein, isoform B"/>
    <property type="match status" value="1"/>
</dbReference>
<dbReference type="GO" id="GO:0006446">
    <property type="term" value="P:regulation of translational initiation"/>
    <property type="evidence" value="ECO:0007669"/>
    <property type="project" value="TreeGrafter"/>
</dbReference>
<dbReference type="PANTHER" id="PTHR23254:SF16">
    <property type="entry name" value="CBP80_20-DEPENDENT TRANSLATION INITIATION FACTOR"/>
    <property type="match status" value="1"/>
</dbReference>
<reference evidence="6" key="1">
    <citation type="submission" date="2020-03" db="EMBL/GenBank/DDBJ databases">
        <title>Relaxed selection underlies rapid genomic changes in the transitions from sociality to social parasitism in ants.</title>
        <authorList>
            <person name="Bi X."/>
        </authorList>
    </citation>
    <scope>NUCLEOTIDE SEQUENCE</scope>
    <source>
        <strain evidence="6">BGI-DK2014a</strain>
        <tissue evidence="6">Whole body</tissue>
    </source>
</reference>
<feature type="compositionally biased region" description="Polar residues" evidence="4">
    <location>
        <begin position="166"/>
        <end position="179"/>
    </location>
</feature>
<comment type="subcellular location">
    <subcellularLocation>
        <location evidence="1">Cytoplasm</location>
    </subcellularLocation>
</comment>
<dbReference type="GO" id="GO:0003723">
    <property type="term" value="F:RNA binding"/>
    <property type="evidence" value="ECO:0007669"/>
    <property type="project" value="InterPro"/>
</dbReference>
<feature type="region of interest" description="Disordered" evidence="4">
    <location>
        <begin position="196"/>
        <end position="222"/>
    </location>
</feature>
<feature type="region of interest" description="Disordered" evidence="4">
    <location>
        <begin position="153"/>
        <end position="179"/>
    </location>
</feature>
<evidence type="ECO:0000256" key="2">
    <source>
        <dbReference type="ARBA" id="ARBA00022490"/>
    </source>
</evidence>
<keyword evidence="3" id="KW-0810">Translation regulation</keyword>
<name>A0A836KEH5_9HYME</name>
<dbReference type="EMBL" id="JAANIC010001073">
    <property type="protein sequence ID" value="KAG5347158.1"/>
    <property type="molecule type" value="Genomic_DNA"/>
</dbReference>
<evidence type="ECO:0000256" key="3">
    <source>
        <dbReference type="ARBA" id="ARBA00022845"/>
    </source>
</evidence>
<evidence type="ECO:0000313" key="6">
    <source>
        <dbReference type="EMBL" id="KAG5347158.1"/>
    </source>
</evidence>